<evidence type="ECO:0000256" key="6">
    <source>
        <dbReference type="PROSITE-ProRule" id="PRU00169"/>
    </source>
</evidence>
<dbReference type="Pfam" id="PF00486">
    <property type="entry name" value="Trans_reg_C"/>
    <property type="match status" value="1"/>
</dbReference>
<keyword evidence="4 7" id="KW-0238">DNA-binding</keyword>
<dbReference type="SUPFAM" id="SSF46894">
    <property type="entry name" value="C-terminal effector domain of the bipartite response regulators"/>
    <property type="match status" value="1"/>
</dbReference>
<dbReference type="RefSeq" id="WP_271996636.1">
    <property type="nucleotide sequence ID" value="NZ_JAQNDN010000003.1"/>
</dbReference>
<accession>A0ABT5B4J4</accession>
<evidence type="ECO:0000313" key="10">
    <source>
        <dbReference type="EMBL" id="MDC0667986.1"/>
    </source>
</evidence>
<organism evidence="10 11">
    <name type="scientific">Nannocystis radixulma</name>
    <dbReference type="NCBI Taxonomy" id="2995305"/>
    <lineage>
        <taxon>Bacteria</taxon>
        <taxon>Pseudomonadati</taxon>
        <taxon>Myxococcota</taxon>
        <taxon>Polyangia</taxon>
        <taxon>Nannocystales</taxon>
        <taxon>Nannocystaceae</taxon>
        <taxon>Nannocystis</taxon>
    </lineage>
</organism>
<keyword evidence="2" id="KW-0902">Two-component regulatory system</keyword>
<dbReference type="Gene3D" id="6.10.250.690">
    <property type="match status" value="1"/>
</dbReference>
<evidence type="ECO:0000256" key="4">
    <source>
        <dbReference type="ARBA" id="ARBA00023125"/>
    </source>
</evidence>
<dbReference type="SMART" id="SM00448">
    <property type="entry name" value="REC"/>
    <property type="match status" value="1"/>
</dbReference>
<gene>
    <name evidence="10" type="ORF">POL58_09575</name>
</gene>
<evidence type="ECO:0000256" key="5">
    <source>
        <dbReference type="ARBA" id="ARBA00023163"/>
    </source>
</evidence>
<reference evidence="10 11" key="1">
    <citation type="submission" date="2022-11" db="EMBL/GenBank/DDBJ databases">
        <title>Minimal conservation of predation-associated metabolite biosynthetic gene clusters underscores biosynthetic potential of Myxococcota including descriptions for ten novel species: Archangium lansinium sp. nov., Myxococcus landrumus sp. nov., Nannocystis bai.</title>
        <authorList>
            <person name="Ahearne A."/>
            <person name="Stevens C."/>
            <person name="Dowd S."/>
        </authorList>
    </citation>
    <scope>NUCLEOTIDE SEQUENCE [LARGE SCALE GENOMIC DNA]</scope>
    <source>
        <strain evidence="10 11">NCELM</strain>
    </source>
</reference>
<sequence>MAQGVLDDAPSASALVPGPGVRRLERRGVLAVPILLAGGAMRILLVEDNTRLSQVIQQGLQEEGIDVVHVIEAAAALDRVDRADLDLLVLDLGLPDRDGLDVLQELRRAQQHVPVLILTARDAVETRVQALELGADDFLIKPFEFAELVARIRALSRRASGPRWWPQDGGAVVLDDGHVVHCAGRQVALSPREYALLSYLLRRRGEVVPRGDILREVFKCASDPGTNTLDVHLAHLRRKLAGMAVRVETVRGAGIRLKVDAA</sequence>
<feature type="modified residue" description="4-aspartylphosphate" evidence="6">
    <location>
        <position position="91"/>
    </location>
</feature>
<evidence type="ECO:0000256" key="1">
    <source>
        <dbReference type="ARBA" id="ARBA00022553"/>
    </source>
</evidence>
<evidence type="ECO:0000256" key="2">
    <source>
        <dbReference type="ARBA" id="ARBA00023012"/>
    </source>
</evidence>
<dbReference type="Gene3D" id="3.40.50.2300">
    <property type="match status" value="1"/>
</dbReference>
<protein>
    <submittedName>
        <fullName evidence="10">Response regulator transcription factor</fullName>
    </submittedName>
</protein>
<dbReference type="PROSITE" id="PS51755">
    <property type="entry name" value="OMPR_PHOB"/>
    <property type="match status" value="1"/>
</dbReference>
<keyword evidence="5" id="KW-0804">Transcription</keyword>
<dbReference type="InterPro" id="IPR036388">
    <property type="entry name" value="WH-like_DNA-bd_sf"/>
</dbReference>
<keyword evidence="1 6" id="KW-0597">Phosphoprotein</keyword>
<comment type="caution">
    <text evidence="10">The sequence shown here is derived from an EMBL/GenBank/DDBJ whole genome shotgun (WGS) entry which is preliminary data.</text>
</comment>
<dbReference type="Proteomes" id="UP001217838">
    <property type="component" value="Unassembled WGS sequence"/>
</dbReference>
<dbReference type="PANTHER" id="PTHR48111">
    <property type="entry name" value="REGULATOR OF RPOS"/>
    <property type="match status" value="1"/>
</dbReference>
<feature type="domain" description="Response regulatory" evidence="8">
    <location>
        <begin position="42"/>
        <end position="156"/>
    </location>
</feature>
<dbReference type="CDD" id="cd00383">
    <property type="entry name" value="trans_reg_C"/>
    <property type="match status" value="1"/>
</dbReference>
<dbReference type="InterPro" id="IPR001789">
    <property type="entry name" value="Sig_transdc_resp-reg_receiver"/>
</dbReference>
<feature type="domain" description="OmpR/PhoB-type" evidence="9">
    <location>
        <begin position="162"/>
        <end position="259"/>
    </location>
</feature>
<keyword evidence="3" id="KW-0805">Transcription regulation</keyword>
<keyword evidence="11" id="KW-1185">Reference proteome</keyword>
<dbReference type="PANTHER" id="PTHR48111:SF1">
    <property type="entry name" value="TWO-COMPONENT RESPONSE REGULATOR ORR33"/>
    <property type="match status" value="1"/>
</dbReference>
<dbReference type="InterPro" id="IPR039420">
    <property type="entry name" value="WalR-like"/>
</dbReference>
<proteinExistence type="predicted"/>
<feature type="DNA-binding region" description="OmpR/PhoB-type" evidence="7">
    <location>
        <begin position="162"/>
        <end position="259"/>
    </location>
</feature>
<dbReference type="PROSITE" id="PS50110">
    <property type="entry name" value="RESPONSE_REGULATORY"/>
    <property type="match status" value="1"/>
</dbReference>
<evidence type="ECO:0000313" key="11">
    <source>
        <dbReference type="Proteomes" id="UP001217838"/>
    </source>
</evidence>
<dbReference type="Gene3D" id="1.10.10.10">
    <property type="entry name" value="Winged helix-like DNA-binding domain superfamily/Winged helix DNA-binding domain"/>
    <property type="match status" value="1"/>
</dbReference>
<name>A0ABT5B4J4_9BACT</name>
<dbReference type="InterPro" id="IPR016032">
    <property type="entry name" value="Sig_transdc_resp-reg_C-effctor"/>
</dbReference>
<evidence type="ECO:0000259" key="9">
    <source>
        <dbReference type="PROSITE" id="PS51755"/>
    </source>
</evidence>
<dbReference type="InterPro" id="IPR001867">
    <property type="entry name" value="OmpR/PhoB-type_DNA-bd"/>
</dbReference>
<dbReference type="InterPro" id="IPR011006">
    <property type="entry name" value="CheY-like_superfamily"/>
</dbReference>
<dbReference type="SMART" id="SM00862">
    <property type="entry name" value="Trans_reg_C"/>
    <property type="match status" value="1"/>
</dbReference>
<dbReference type="Pfam" id="PF00072">
    <property type="entry name" value="Response_reg"/>
    <property type="match status" value="1"/>
</dbReference>
<evidence type="ECO:0000259" key="8">
    <source>
        <dbReference type="PROSITE" id="PS50110"/>
    </source>
</evidence>
<evidence type="ECO:0000256" key="7">
    <source>
        <dbReference type="PROSITE-ProRule" id="PRU01091"/>
    </source>
</evidence>
<dbReference type="SUPFAM" id="SSF52172">
    <property type="entry name" value="CheY-like"/>
    <property type="match status" value="1"/>
</dbReference>
<dbReference type="EMBL" id="JAQNDN010000003">
    <property type="protein sequence ID" value="MDC0667986.1"/>
    <property type="molecule type" value="Genomic_DNA"/>
</dbReference>
<evidence type="ECO:0000256" key="3">
    <source>
        <dbReference type="ARBA" id="ARBA00023015"/>
    </source>
</evidence>